<name>A0A375BPJ3_9BURK</name>
<dbReference type="EMBL" id="OFSQ01000011">
    <property type="protein sequence ID" value="SOY49448.1"/>
    <property type="molecule type" value="Genomic_DNA"/>
</dbReference>
<dbReference type="Proteomes" id="UP000256780">
    <property type="component" value="Chromosome CBM2587_a"/>
</dbReference>
<protein>
    <submittedName>
        <fullName evidence="1">Uncharacterized protein</fullName>
    </submittedName>
</protein>
<proteinExistence type="predicted"/>
<dbReference type="AlphaFoldDB" id="A0A375BPJ3"/>
<accession>A0A375BPJ3</accession>
<sequence length="57" mass="6094">MADPRLLALVPGSQLETAALMRRRARPHSSLRAGAAPPLTIFRRSLPCPLPNACCTA</sequence>
<organism evidence="1">
    <name type="scientific">Cupriavidus taiwanensis</name>
    <dbReference type="NCBI Taxonomy" id="164546"/>
    <lineage>
        <taxon>Bacteria</taxon>
        <taxon>Pseudomonadati</taxon>
        <taxon>Pseudomonadota</taxon>
        <taxon>Betaproteobacteria</taxon>
        <taxon>Burkholderiales</taxon>
        <taxon>Burkholderiaceae</taxon>
        <taxon>Cupriavidus</taxon>
    </lineage>
</organism>
<comment type="caution">
    <text evidence="1">The sequence shown here is derived from an EMBL/GenBank/DDBJ whole genome shotgun (WGS) entry which is preliminary data.</text>
</comment>
<evidence type="ECO:0000313" key="1">
    <source>
        <dbReference type="EMBL" id="SOY49448.1"/>
    </source>
</evidence>
<reference evidence="1" key="1">
    <citation type="submission" date="2018-01" db="EMBL/GenBank/DDBJ databases">
        <authorList>
            <person name="Clerissi C."/>
        </authorList>
    </citation>
    <scope>NUCLEOTIDE SEQUENCE</scope>
    <source>
        <strain evidence="1">Cupriavidus sp. LMG 19464</strain>
    </source>
</reference>
<gene>
    <name evidence="1" type="ORF">CBM2587_A190066</name>
</gene>